<dbReference type="Proteomes" id="UP000452235">
    <property type="component" value="Unassembled WGS sequence"/>
</dbReference>
<organism evidence="3 4">
    <name type="scientific">Aspergillus terreus</name>
    <dbReference type="NCBI Taxonomy" id="33178"/>
    <lineage>
        <taxon>Eukaryota</taxon>
        <taxon>Fungi</taxon>
        <taxon>Dikarya</taxon>
        <taxon>Ascomycota</taxon>
        <taxon>Pezizomycotina</taxon>
        <taxon>Eurotiomycetes</taxon>
        <taxon>Eurotiomycetidae</taxon>
        <taxon>Eurotiales</taxon>
        <taxon>Aspergillaceae</taxon>
        <taxon>Aspergillus</taxon>
        <taxon>Aspergillus subgen. Circumdati</taxon>
    </lineage>
</organism>
<comment type="similarity">
    <text evidence="1">Belongs to the amidase family.</text>
</comment>
<name>A0A8H3RB88_ASPTE</name>
<dbReference type="Gene3D" id="3.90.1300.10">
    <property type="entry name" value="Amidase signature (AS) domain"/>
    <property type="match status" value="1"/>
</dbReference>
<keyword evidence="4" id="KW-1185">Reference proteome</keyword>
<dbReference type="EMBL" id="BLJY01000006">
    <property type="protein sequence ID" value="GFF16678.1"/>
    <property type="molecule type" value="Genomic_DNA"/>
</dbReference>
<evidence type="ECO:0000256" key="2">
    <source>
        <dbReference type="SAM" id="SignalP"/>
    </source>
</evidence>
<dbReference type="SUPFAM" id="SSF75304">
    <property type="entry name" value="Amidase signature (AS) enzymes"/>
    <property type="match status" value="1"/>
</dbReference>
<evidence type="ECO:0000256" key="1">
    <source>
        <dbReference type="ARBA" id="ARBA00009199"/>
    </source>
</evidence>
<feature type="signal peptide" evidence="2">
    <location>
        <begin position="1"/>
        <end position="26"/>
    </location>
</feature>
<comment type="caution">
    <text evidence="3">The sequence shown here is derived from an EMBL/GenBank/DDBJ whole genome shotgun (WGS) entry which is preliminary data.</text>
</comment>
<keyword evidence="2" id="KW-0732">Signal</keyword>
<dbReference type="PANTHER" id="PTHR46072:SF11">
    <property type="entry name" value="AMIDASE-RELATED"/>
    <property type="match status" value="1"/>
</dbReference>
<gene>
    <name evidence="3" type="ORF">ATEIFO6365_0006001300</name>
</gene>
<evidence type="ECO:0000313" key="3">
    <source>
        <dbReference type="EMBL" id="GFF16678.1"/>
    </source>
</evidence>
<evidence type="ECO:0000313" key="4">
    <source>
        <dbReference type="Proteomes" id="UP000452235"/>
    </source>
</evidence>
<feature type="chain" id="PRO_5034566930" evidence="2">
    <location>
        <begin position="27"/>
        <end position="74"/>
    </location>
</feature>
<dbReference type="InterPro" id="IPR036928">
    <property type="entry name" value="AS_sf"/>
</dbReference>
<sequence length="74" mass="8561">MFPMASFLWNVLDYCATTVLVTKVTGLDIPEPQYDCRNMVEAKVWNDYSPKHLLDAPVAIQLVGRRLNEEYLQE</sequence>
<reference evidence="3 4" key="1">
    <citation type="submission" date="2020-01" db="EMBL/GenBank/DDBJ databases">
        <title>Aspergillus terreus IFO 6365 whole genome shotgun sequence.</title>
        <authorList>
            <person name="Kanamasa S."/>
            <person name="Takahashi H."/>
        </authorList>
    </citation>
    <scope>NUCLEOTIDE SEQUENCE [LARGE SCALE GENOMIC DNA]</scope>
    <source>
        <strain evidence="3 4">IFO 6365</strain>
    </source>
</reference>
<dbReference type="PANTHER" id="PTHR46072">
    <property type="entry name" value="AMIDASE-RELATED-RELATED"/>
    <property type="match status" value="1"/>
</dbReference>
<proteinExistence type="inferred from homology"/>
<dbReference type="AlphaFoldDB" id="A0A8H3RB88"/>
<protein>
    <submittedName>
        <fullName evidence="3">Amidase</fullName>
    </submittedName>
</protein>
<accession>A0A8H3RB88</accession>